<reference evidence="3 4" key="1">
    <citation type="submission" date="2016-10" db="EMBL/GenBank/DDBJ databases">
        <authorList>
            <person name="de Groot N.N."/>
        </authorList>
    </citation>
    <scope>NUCLEOTIDE SEQUENCE [LARGE SCALE GENOMIC DNA]</scope>
    <source>
        <strain evidence="3 4">DSM 27630</strain>
    </source>
</reference>
<name>A0A1I3BX27_9LACT</name>
<keyword evidence="3" id="KW-0328">Glycosyltransferase</keyword>
<dbReference type="AlphaFoldDB" id="A0A1I3BX27"/>
<organism evidence="3 4">
    <name type="scientific">Pisciglobus halotolerans</name>
    <dbReference type="NCBI Taxonomy" id="745365"/>
    <lineage>
        <taxon>Bacteria</taxon>
        <taxon>Bacillati</taxon>
        <taxon>Bacillota</taxon>
        <taxon>Bacilli</taxon>
        <taxon>Lactobacillales</taxon>
        <taxon>Carnobacteriaceae</taxon>
    </lineage>
</organism>
<evidence type="ECO:0000313" key="4">
    <source>
        <dbReference type="Proteomes" id="UP000198668"/>
    </source>
</evidence>
<evidence type="ECO:0000313" key="3">
    <source>
        <dbReference type="EMBL" id="SFH66865.1"/>
    </source>
</evidence>
<dbReference type="Proteomes" id="UP000198668">
    <property type="component" value="Unassembled WGS sequence"/>
</dbReference>
<protein>
    <submittedName>
        <fullName evidence="3">1,2-diacylglycerol-3-alpha-glucose alpha-1,2-galactosyltransferase</fullName>
    </submittedName>
</protein>
<dbReference type="Pfam" id="PF00534">
    <property type="entry name" value="Glycos_transf_1"/>
    <property type="match status" value="1"/>
</dbReference>
<evidence type="ECO:0000256" key="1">
    <source>
        <dbReference type="ARBA" id="ARBA00022679"/>
    </source>
</evidence>
<dbReference type="RefSeq" id="WP_245741811.1">
    <property type="nucleotide sequence ID" value="NZ_FOQE01000010.1"/>
</dbReference>
<dbReference type="PANTHER" id="PTHR46401:SF2">
    <property type="entry name" value="GLYCOSYLTRANSFERASE WBBK-RELATED"/>
    <property type="match status" value="1"/>
</dbReference>
<dbReference type="Gene3D" id="3.40.50.2000">
    <property type="entry name" value="Glycogen Phosphorylase B"/>
    <property type="match status" value="2"/>
</dbReference>
<keyword evidence="1 3" id="KW-0808">Transferase</keyword>
<gene>
    <name evidence="3" type="ORF">SAMN04489868_11067</name>
</gene>
<dbReference type="SUPFAM" id="SSF53756">
    <property type="entry name" value="UDP-Glycosyltransferase/glycogen phosphorylase"/>
    <property type="match status" value="1"/>
</dbReference>
<feature type="domain" description="Glycosyl transferase family 1" evidence="2">
    <location>
        <begin position="152"/>
        <end position="313"/>
    </location>
</feature>
<evidence type="ECO:0000259" key="2">
    <source>
        <dbReference type="Pfam" id="PF00534"/>
    </source>
</evidence>
<dbReference type="InterPro" id="IPR001296">
    <property type="entry name" value="Glyco_trans_1"/>
</dbReference>
<accession>A0A1I3BX27</accession>
<dbReference type="GO" id="GO:0016757">
    <property type="term" value="F:glycosyltransferase activity"/>
    <property type="evidence" value="ECO:0007669"/>
    <property type="project" value="UniProtKB-KW"/>
</dbReference>
<keyword evidence="4" id="KW-1185">Reference proteome</keyword>
<dbReference type="EMBL" id="FOQE01000010">
    <property type="protein sequence ID" value="SFH66865.1"/>
    <property type="molecule type" value="Genomic_DNA"/>
</dbReference>
<dbReference type="GO" id="GO:0009103">
    <property type="term" value="P:lipopolysaccharide biosynthetic process"/>
    <property type="evidence" value="ECO:0007669"/>
    <property type="project" value="TreeGrafter"/>
</dbReference>
<dbReference type="CDD" id="cd03801">
    <property type="entry name" value="GT4_PimA-like"/>
    <property type="match status" value="1"/>
</dbReference>
<dbReference type="PANTHER" id="PTHR46401">
    <property type="entry name" value="GLYCOSYLTRANSFERASE WBBK-RELATED"/>
    <property type="match status" value="1"/>
</dbReference>
<sequence length="352" mass="41226">MQVTMFSSAEKVQGQGVGSAYSELIRLLKKYHSDEIQININQYRRTQLSHYHTIDIPFYITTFFRKRFGRRIGYVHFLPSTLKGSLHLPKIIEKILYRYVISFYKRMDHLVVVNPVFIEELVKVGIPREHITYIPNVVSNDQFFPNTDQEINALRAKKGLAQDRFVVFGAGQVQERKGVFDFIQLAEAMPDIQFIWAGGFSFGKITDGYEKYKYAMEHPPKNLLFTGIIQREDMRDYYQLADLFLLPSYEELFPMCILEAFACETPVMLRDLFLYKPVLEGYYEPAADQKEMAEKIVQLKNNPIDLQNVKKKAIAGNRFYAEEKTAELWKIFYQQQLAVYQKEQQKSHSDLV</sequence>
<proteinExistence type="predicted"/>